<feature type="non-terminal residue" evidence="1">
    <location>
        <position position="1"/>
    </location>
</feature>
<evidence type="ECO:0000313" key="1">
    <source>
        <dbReference type="EMBL" id="CAI0429484.1"/>
    </source>
</evidence>
<evidence type="ECO:0000313" key="2">
    <source>
        <dbReference type="Proteomes" id="UP001154282"/>
    </source>
</evidence>
<protein>
    <submittedName>
        <fullName evidence="1">Uncharacterized protein</fullName>
    </submittedName>
</protein>
<sequence>RYLIFVLFGKIINAYQYCGTSITPLVHVPVHWYMYHWTGTCTSPFVHVPFYVIKIIQNITNIHCQDNDNDNGNI</sequence>
<reference evidence="1" key="1">
    <citation type="submission" date="2022-08" db="EMBL/GenBank/DDBJ databases">
        <authorList>
            <person name="Gutierrez-Valencia J."/>
        </authorList>
    </citation>
    <scope>NUCLEOTIDE SEQUENCE</scope>
</reference>
<gene>
    <name evidence="1" type="ORF">LITE_LOCUS22163</name>
</gene>
<dbReference type="EMBL" id="CAMGYJ010000006">
    <property type="protein sequence ID" value="CAI0429484.1"/>
    <property type="molecule type" value="Genomic_DNA"/>
</dbReference>
<proteinExistence type="predicted"/>
<dbReference type="AlphaFoldDB" id="A0AAV0L6T2"/>
<keyword evidence="2" id="KW-1185">Reference proteome</keyword>
<organism evidence="1 2">
    <name type="scientific">Linum tenue</name>
    <dbReference type="NCBI Taxonomy" id="586396"/>
    <lineage>
        <taxon>Eukaryota</taxon>
        <taxon>Viridiplantae</taxon>
        <taxon>Streptophyta</taxon>
        <taxon>Embryophyta</taxon>
        <taxon>Tracheophyta</taxon>
        <taxon>Spermatophyta</taxon>
        <taxon>Magnoliopsida</taxon>
        <taxon>eudicotyledons</taxon>
        <taxon>Gunneridae</taxon>
        <taxon>Pentapetalae</taxon>
        <taxon>rosids</taxon>
        <taxon>fabids</taxon>
        <taxon>Malpighiales</taxon>
        <taxon>Linaceae</taxon>
        <taxon>Linum</taxon>
    </lineage>
</organism>
<accession>A0AAV0L6T2</accession>
<name>A0AAV0L6T2_9ROSI</name>
<comment type="caution">
    <text evidence="1">The sequence shown here is derived from an EMBL/GenBank/DDBJ whole genome shotgun (WGS) entry which is preliminary data.</text>
</comment>
<dbReference type="Proteomes" id="UP001154282">
    <property type="component" value="Unassembled WGS sequence"/>
</dbReference>